<dbReference type="AlphaFoldDB" id="G0MJC8"/>
<dbReference type="HOGENOM" id="CLU_3423368_0_0_1"/>
<reference evidence="2" key="1">
    <citation type="submission" date="2011-07" db="EMBL/GenBank/DDBJ databases">
        <authorList>
            <consortium name="Caenorhabditis brenneri Sequencing and Analysis Consortium"/>
            <person name="Wilson R.K."/>
        </authorList>
    </citation>
    <scope>NUCLEOTIDE SEQUENCE [LARGE SCALE GENOMIC DNA]</scope>
    <source>
        <strain evidence="2">PB2801</strain>
    </source>
</reference>
<accession>G0MJC8</accession>
<proteinExistence type="predicted"/>
<dbReference type="EMBL" id="GL379797">
    <property type="protein sequence ID" value="EGT32354.1"/>
    <property type="molecule type" value="Genomic_DNA"/>
</dbReference>
<name>G0MJC8_CAEBE</name>
<dbReference type="Proteomes" id="UP000008068">
    <property type="component" value="Unassembled WGS sequence"/>
</dbReference>
<gene>
    <name evidence="1" type="ORF">CAEBREN_18267</name>
</gene>
<evidence type="ECO:0000313" key="1">
    <source>
        <dbReference type="EMBL" id="EGT32354.1"/>
    </source>
</evidence>
<evidence type="ECO:0000313" key="2">
    <source>
        <dbReference type="Proteomes" id="UP000008068"/>
    </source>
</evidence>
<sequence>MKSDHRTIFLTSVLKFQVDKIGM</sequence>
<keyword evidence="2" id="KW-1185">Reference proteome</keyword>
<organism evidence="2">
    <name type="scientific">Caenorhabditis brenneri</name>
    <name type="common">Nematode worm</name>
    <dbReference type="NCBI Taxonomy" id="135651"/>
    <lineage>
        <taxon>Eukaryota</taxon>
        <taxon>Metazoa</taxon>
        <taxon>Ecdysozoa</taxon>
        <taxon>Nematoda</taxon>
        <taxon>Chromadorea</taxon>
        <taxon>Rhabditida</taxon>
        <taxon>Rhabditina</taxon>
        <taxon>Rhabditomorpha</taxon>
        <taxon>Rhabditoidea</taxon>
        <taxon>Rhabditidae</taxon>
        <taxon>Peloderinae</taxon>
        <taxon>Caenorhabditis</taxon>
    </lineage>
</organism>
<dbReference type="InParanoid" id="G0MJC8"/>
<protein>
    <submittedName>
        <fullName evidence="1">Uncharacterized protein</fullName>
    </submittedName>
</protein>